<name>A0ABV0S9R9_9TELE</name>
<keyword evidence="2" id="KW-0539">Nucleus</keyword>
<protein>
    <submittedName>
        <fullName evidence="3">Uncharacterized protein</fullName>
    </submittedName>
</protein>
<dbReference type="InterPro" id="IPR033270">
    <property type="entry name" value="VPRBP/DCAF1"/>
</dbReference>
<comment type="subcellular location">
    <subcellularLocation>
        <location evidence="1">Nucleus</location>
    </subcellularLocation>
</comment>
<evidence type="ECO:0000256" key="2">
    <source>
        <dbReference type="ARBA" id="ARBA00023242"/>
    </source>
</evidence>
<accession>A0ABV0S9R9</accession>
<evidence type="ECO:0000313" key="3">
    <source>
        <dbReference type="EMBL" id="MEQ2217034.1"/>
    </source>
</evidence>
<dbReference type="EMBL" id="JAHRIN010075633">
    <property type="protein sequence ID" value="MEQ2217034.1"/>
    <property type="molecule type" value="Genomic_DNA"/>
</dbReference>
<dbReference type="Proteomes" id="UP001434883">
    <property type="component" value="Unassembled WGS sequence"/>
</dbReference>
<proteinExistence type="predicted"/>
<keyword evidence="4" id="KW-1185">Reference proteome</keyword>
<evidence type="ECO:0000313" key="4">
    <source>
        <dbReference type="Proteomes" id="UP001434883"/>
    </source>
</evidence>
<dbReference type="PANTHER" id="PTHR13129:SF4">
    <property type="entry name" value="DDB1- AND CUL4-ASSOCIATED FACTOR 1"/>
    <property type="match status" value="1"/>
</dbReference>
<evidence type="ECO:0000256" key="1">
    <source>
        <dbReference type="ARBA" id="ARBA00004123"/>
    </source>
</evidence>
<comment type="caution">
    <text evidence="3">The sequence shown here is derived from an EMBL/GenBank/DDBJ whole genome shotgun (WGS) entry which is preliminary data.</text>
</comment>
<gene>
    <name evidence="3" type="ORF">XENOCAPTIV_001827</name>
</gene>
<reference evidence="3 4" key="1">
    <citation type="submission" date="2021-06" db="EMBL/GenBank/DDBJ databases">
        <authorList>
            <person name="Palmer J.M."/>
        </authorList>
    </citation>
    <scope>NUCLEOTIDE SEQUENCE [LARGE SCALE GENOMIC DNA]</scope>
    <source>
        <strain evidence="3 4">XC_2019</strain>
        <tissue evidence="3">Muscle</tissue>
    </source>
</reference>
<dbReference type="PANTHER" id="PTHR13129">
    <property type="entry name" value="VPRBP PROTEIN-RELATED"/>
    <property type="match status" value="1"/>
</dbReference>
<sequence>MLLDPRNQEPNTHTGNSEAVSFVNVTSHCVSGSAQIVDYKSQEHSRLFSSSNVDWSFVLSNKSDRISIKEAVCFHPSRPLTAAVEMRPRRSSRQLRVKPIMLLFHPLFCFLQAAMSSQDEDPMSKLIEQETEGYYKADPDPFDDRHPGRADPNCMLGQLLKMLFLNDDFTNALLDTYIMTNRDVTLNTAACRLLLNIVPGLDTAVVFEDKVFCCLKLQDGALFIFSSIMLII</sequence>
<organism evidence="3 4">
    <name type="scientific">Xenoophorus captivus</name>
    <dbReference type="NCBI Taxonomy" id="1517983"/>
    <lineage>
        <taxon>Eukaryota</taxon>
        <taxon>Metazoa</taxon>
        <taxon>Chordata</taxon>
        <taxon>Craniata</taxon>
        <taxon>Vertebrata</taxon>
        <taxon>Euteleostomi</taxon>
        <taxon>Actinopterygii</taxon>
        <taxon>Neopterygii</taxon>
        <taxon>Teleostei</taxon>
        <taxon>Neoteleostei</taxon>
        <taxon>Acanthomorphata</taxon>
        <taxon>Ovalentaria</taxon>
        <taxon>Atherinomorphae</taxon>
        <taxon>Cyprinodontiformes</taxon>
        <taxon>Goodeidae</taxon>
        <taxon>Xenoophorus</taxon>
    </lineage>
</organism>